<evidence type="ECO:0000313" key="5">
    <source>
        <dbReference type="EMBL" id="MDT0602887.1"/>
    </source>
</evidence>
<dbReference type="Pfam" id="PF05130">
    <property type="entry name" value="FlgN"/>
    <property type="match status" value="1"/>
</dbReference>
<evidence type="ECO:0000256" key="3">
    <source>
        <dbReference type="ARBA" id="ARBA00022795"/>
    </source>
</evidence>
<comment type="function">
    <text evidence="1">Required for the efficient initiation of filament assembly.</text>
</comment>
<dbReference type="SUPFAM" id="SSF140566">
    <property type="entry name" value="FlgN-like"/>
    <property type="match status" value="1"/>
</dbReference>
<keyword evidence="5" id="KW-0966">Cell projection</keyword>
<dbReference type="InterPro" id="IPR036679">
    <property type="entry name" value="FlgN-like_sf"/>
</dbReference>
<keyword evidence="5" id="KW-0969">Cilium</keyword>
<dbReference type="InterPro" id="IPR007809">
    <property type="entry name" value="FlgN-like"/>
</dbReference>
<comment type="similarity">
    <text evidence="2">Belongs to the FlgN family.</text>
</comment>
<dbReference type="RefSeq" id="WP_311578016.1">
    <property type="nucleotide sequence ID" value="NZ_JAVRIF010000002.1"/>
</dbReference>
<evidence type="ECO:0000256" key="2">
    <source>
        <dbReference type="ARBA" id="ARBA00007703"/>
    </source>
</evidence>
<reference evidence="5 6" key="1">
    <citation type="submission" date="2023-09" db="EMBL/GenBank/DDBJ databases">
        <authorList>
            <person name="Rey-Velasco X."/>
        </authorList>
    </citation>
    <scope>NUCLEOTIDE SEQUENCE [LARGE SCALE GENOMIC DNA]</scope>
    <source>
        <strain evidence="5 6">W431</strain>
    </source>
</reference>
<feature type="compositionally biased region" description="Low complexity" evidence="4">
    <location>
        <begin position="134"/>
        <end position="143"/>
    </location>
</feature>
<comment type="caution">
    <text evidence="5">The sequence shown here is derived from an EMBL/GenBank/DDBJ whole genome shotgun (WGS) entry which is preliminary data.</text>
</comment>
<keyword evidence="5" id="KW-0282">Flagellum</keyword>
<feature type="region of interest" description="Disordered" evidence="4">
    <location>
        <begin position="119"/>
        <end position="143"/>
    </location>
</feature>
<organism evidence="5 6">
    <name type="scientific">Thalassotalea castellviae</name>
    <dbReference type="NCBI Taxonomy" id="3075612"/>
    <lineage>
        <taxon>Bacteria</taxon>
        <taxon>Pseudomonadati</taxon>
        <taxon>Pseudomonadota</taxon>
        <taxon>Gammaproteobacteria</taxon>
        <taxon>Alteromonadales</taxon>
        <taxon>Colwelliaceae</taxon>
        <taxon>Thalassotalea</taxon>
    </lineage>
</organism>
<sequence length="143" mass="16322">MTTEATNLSLVEKQLMQLQQLEIIIDREKDVLQKQDPDKLLEITDEKNHLLVAIQTLDQQFEQSILFKQEKSQGLYEEQLSLIEEILLRCKDKNHVNGQIIAQSQLAVERMKTSLLHSHNKSSMTYDSKGKTSGGLSSLDLKA</sequence>
<dbReference type="Proteomes" id="UP001266357">
    <property type="component" value="Unassembled WGS sequence"/>
</dbReference>
<keyword evidence="3" id="KW-1005">Bacterial flagellum biogenesis</keyword>
<keyword evidence="6" id="KW-1185">Reference proteome</keyword>
<dbReference type="Gene3D" id="1.20.58.300">
    <property type="entry name" value="FlgN-like"/>
    <property type="match status" value="1"/>
</dbReference>
<protein>
    <submittedName>
        <fullName evidence="5">Flagellar protein FlgN</fullName>
    </submittedName>
</protein>
<name>A0ABU2ZY94_9GAMM</name>
<dbReference type="EMBL" id="JAVRIF010000002">
    <property type="protein sequence ID" value="MDT0602887.1"/>
    <property type="molecule type" value="Genomic_DNA"/>
</dbReference>
<evidence type="ECO:0000256" key="4">
    <source>
        <dbReference type="SAM" id="MobiDB-lite"/>
    </source>
</evidence>
<evidence type="ECO:0000256" key="1">
    <source>
        <dbReference type="ARBA" id="ARBA00002397"/>
    </source>
</evidence>
<accession>A0ABU2ZY94</accession>
<gene>
    <name evidence="5" type="ORF">RM573_04715</name>
</gene>
<evidence type="ECO:0000313" key="6">
    <source>
        <dbReference type="Proteomes" id="UP001266357"/>
    </source>
</evidence>
<proteinExistence type="inferred from homology"/>